<evidence type="ECO:0000256" key="1">
    <source>
        <dbReference type="SAM" id="Phobius"/>
    </source>
</evidence>
<evidence type="ECO:0008006" key="4">
    <source>
        <dbReference type="Google" id="ProtNLM"/>
    </source>
</evidence>
<keyword evidence="1" id="KW-0472">Membrane</keyword>
<gene>
    <name evidence="2" type="ORF">COS25_02325</name>
</gene>
<feature type="transmembrane region" description="Helical" evidence="1">
    <location>
        <begin position="64"/>
        <end position="83"/>
    </location>
</feature>
<evidence type="ECO:0000313" key="2">
    <source>
        <dbReference type="EMBL" id="PIV44980.1"/>
    </source>
</evidence>
<proteinExistence type="predicted"/>
<dbReference type="Proteomes" id="UP000230864">
    <property type="component" value="Unassembled WGS sequence"/>
</dbReference>
<sequence length="86" mass="9543">MRTIGKIIGYILWIGAGILMFIFWLMAMSKWLGFLGTILAFILAPGLVIFPIVFWIVEGTFPAFYFIVWGIGIVGLIIAGVSSKDE</sequence>
<keyword evidence="1" id="KW-0812">Transmembrane</keyword>
<dbReference type="EMBL" id="PETZ01000048">
    <property type="protein sequence ID" value="PIV44980.1"/>
    <property type="molecule type" value="Genomic_DNA"/>
</dbReference>
<protein>
    <recommendedName>
        <fullName evidence="4">Major facilitator superfamily (MFS) profile domain-containing protein</fullName>
    </recommendedName>
</protein>
<organism evidence="2 3">
    <name type="scientific">Candidatus Nealsonbacteria bacterium CG02_land_8_20_14_3_00_37_10</name>
    <dbReference type="NCBI Taxonomy" id="1974699"/>
    <lineage>
        <taxon>Bacteria</taxon>
        <taxon>Candidatus Nealsoniibacteriota</taxon>
    </lineage>
</organism>
<feature type="transmembrane region" description="Helical" evidence="1">
    <location>
        <begin position="7"/>
        <end position="27"/>
    </location>
</feature>
<evidence type="ECO:0000313" key="3">
    <source>
        <dbReference type="Proteomes" id="UP000230864"/>
    </source>
</evidence>
<comment type="caution">
    <text evidence="2">The sequence shown here is derived from an EMBL/GenBank/DDBJ whole genome shotgun (WGS) entry which is preliminary data.</text>
</comment>
<keyword evidence="1" id="KW-1133">Transmembrane helix</keyword>
<accession>A0A2M7D989</accession>
<name>A0A2M7D989_9BACT</name>
<reference evidence="3" key="1">
    <citation type="submission" date="2017-09" db="EMBL/GenBank/DDBJ databases">
        <title>Depth-based differentiation of microbial function through sediment-hosted aquifers and enrichment of novel symbionts in the deep terrestrial subsurface.</title>
        <authorList>
            <person name="Probst A.J."/>
            <person name="Ladd B."/>
            <person name="Jarett J.K."/>
            <person name="Geller-Mcgrath D.E."/>
            <person name="Sieber C.M.K."/>
            <person name="Emerson J.B."/>
            <person name="Anantharaman K."/>
            <person name="Thomas B.C."/>
            <person name="Malmstrom R."/>
            <person name="Stieglmeier M."/>
            <person name="Klingl A."/>
            <person name="Woyke T."/>
            <person name="Ryan C.M."/>
            <person name="Banfield J.F."/>
        </authorList>
    </citation>
    <scope>NUCLEOTIDE SEQUENCE [LARGE SCALE GENOMIC DNA]</scope>
</reference>
<dbReference type="AlphaFoldDB" id="A0A2M7D989"/>
<feature type="transmembrane region" description="Helical" evidence="1">
    <location>
        <begin position="33"/>
        <end position="57"/>
    </location>
</feature>